<dbReference type="EMBL" id="CP095046">
    <property type="protein sequence ID" value="UOQ71515.1"/>
    <property type="molecule type" value="Genomic_DNA"/>
</dbReference>
<organism evidence="2 3">
    <name type="scientific">Hymenobacter cellulosilyticus</name>
    <dbReference type="NCBI Taxonomy" id="2932248"/>
    <lineage>
        <taxon>Bacteria</taxon>
        <taxon>Pseudomonadati</taxon>
        <taxon>Bacteroidota</taxon>
        <taxon>Cytophagia</taxon>
        <taxon>Cytophagales</taxon>
        <taxon>Hymenobacteraceae</taxon>
        <taxon>Hymenobacter</taxon>
    </lineage>
</organism>
<keyword evidence="3" id="KW-1185">Reference proteome</keyword>
<evidence type="ECO:0000256" key="1">
    <source>
        <dbReference type="SAM" id="MobiDB-lite"/>
    </source>
</evidence>
<reference evidence="2" key="1">
    <citation type="submission" date="2022-04" db="EMBL/GenBank/DDBJ databases">
        <title>Hymenobacter sp. isolated from the air.</title>
        <authorList>
            <person name="Won M."/>
            <person name="Lee C.-M."/>
            <person name="Woen H.-Y."/>
            <person name="Kwon S.-W."/>
        </authorList>
    </citation>
    <scope>NUCLEOTIDE SEQUENCE</scope>
    <source>
        <strain evidence="2">5116S-3</strain>
    </source>
</reference>
<name>A0A8T9Q3A0_9BACT</name>
<evidence type="ECO:0000313" key="2">
    <source>
        <dbReference type="EMBL" id="UOQ71515.1"/>
    </source>
</evidence>
<feature type="region of interest" description="Disordered" evidence="1">
    <location>
        <begin position="1"/>
        <end position="71"/>
    </location>
</feature>
<dbReference type="Proteomes" id="UP000831796">
    <property type="component" value="Chromosome"/>
</dbReference>
<accession>A0A8T9Q3A0</accession>
<protein>
    <submittedName>
        <fullName evidence="2">Uncharacterized protein</fullName>
    </submittedName>
</protein>
<evidence type="ECO:0000313" key="3">
    <source>
        <dbReference type="Proteomes" id="UP000831796"/>
    </source>
</evidence>
<dbReference type="KEGG" id="hcu:MUN79_23325"/>
<gene>
    <name evidence="2" type="ORF">MUN79_23325</name>
</gene>
<dbReference type="RefSeq" id="WP_244674922.1">
    <property type="nucleotide sequence ID" value="NZ_CP095046.1"/>
</dbReference>
<dbReference type="AlphaFoldDB" id="A0A8T9Q3A0"/>
<proteinExistence type="predicted"/>
<sequence length="71" mass="7533">MKYFRAKSDPAVPSADPKQKPQPPSEPAEAAPLPASEREETDSDPTPENAQALPDELTDPGASRNGDAHPL</sequence>